<evidence type="ECO:0000313" key="2">
    <source>
        <dbReference type="Proteomes" id="UP000264883"/>
    </source>
</evidence>
<evidence type="ECO:0000313" key="1">
    <source>
        <dbReference type="EMBL" id="ASW42402.1"/>
    </source>
</evidence>
<sequence length="120" mass="13634">MSESIIAKKSFDFAVDIVNLYRELVKTKKEFVLSKQLLRAATSIGANVSEALKGQSKRDFLAKMYIALKEAYETEYWIRLLTKTNYLDKKAGESLLSKCKEICKILNSITKTVRNSTTIS</sequence>
<dbReference type="RefSeq" id="WP_119864536.1">
    <property type="nucleotide sequence ID" value="NZ_CP016786.1"/>
</dbReference>
<dbReference type="OrthoDB" id="285993at2"/>
<name>A0A343JA44_9CLOT</name>
<gene>
    <name evidence="1" type="ORF">BEN51_02550</name>
</gene>
<accession>A0A343JA44</accession>
<dbReference type="InterPro" id="IPR036583">
    <property type="entry name" value="23S_rRNA_IVS_sf"/>
</dbReference>
<keyword evidence="2" id="KW-1185">Reference proteome</keyword>
<dbReference type="PIRSF" id="PIRSF035652">
    <property type="entry name" value="CHP02436"/>
    <property type="match status" value="1"/>
</dbReference>
<organism evidence="1 2">
    <name type="scientific">Clostridium isatidis</name>
    <dbReference type="NCBI Taxonomy" id="182773"/>
    <lineage>
        <taxon>Bacteria</taxon>
        <taxon>Bacillati</taxon>
        <taxon>Bacillota</taxon>
        <taxon>Clostridia</taxon>
        <taxon>Eubacteriales</taxon>
        <taxon>Clostridiaceae</taxon>
        <taxon>Clostridium</taxon>
    </lineage>
</organism>
<reference evidence="1 2" key="1">
    <citation type="submission" date="2016-08" db="EMBL/GenBank/DDBJ databases">
        <title>Complete Genome Sequence Of The Indigo Reducing Clostridium isatidis DSM15098.</title>
        <authorList>
            <person name="Little G.T."/>
            <person name="Minton N.P."/>
        </authorList>
    </citation>
    <scope>NUCLEOTIDE SEQUENCE [LARGE SCALE GENOMIC DNA]</scope>
    <source>
        <strain evidence="1 2">DSM 15098</strain>
    </source>
</reference>
<dbReference type="KEGG" id="cia:BEN51_02550"/>
<dbReference type="Pfam" id="PF05635">
    <property type="entry name" value="23S_rRNA_IVP"/>
    <property type="match status" value="1"/>
</dbReference>
<proteinExistence type="predicted"/>
<dbReference type="PANTHER" id="PTHR38471:SF2">
    <property type="entry name" value="FOUR HELIX BUNDLE PROTEIN"/>
    <property type="match status" value="1"/>
</dbReference>
<dbReference type="SUPFAM" id="SSF158446">
    <property type="entry name" value="IVS-encoded protein-like"/>
    <property type="match status" value="1"/>
</dbReference>
<protein>
    <submittedName>
        <fullName evidence="1">Four helix bundle protein</fullName>
    </submittedName>
</protein>
<dbReference type="Gene3D" id="1.20.1440.60">
    <property type="entry name" value="23S rRNA-intervening sequence"/>
    <property type="match status" value="1"/>
</dbReference>
<dbReference type="Proteomes" id="UP000264883">
    <property type="component" value="Chromosome"/>
</dbReference>
<dbReference type="NCBIfam" id="TIGR02436">
    <property type="entry name" value="four helix bundle protein"/>
    <property type="match status" value="1"/>
</dbReference>
<dbReference type="InterPro" id="IPR012657">
    <property type="entry name" value="23S_rRNA-intervening_sequence"/>
</dbReference>
<dbReference type="PANTHER" id="PTHR38471">
    <property type="entry name" value="FOUR HELIX BUNDLE PROTEIN"/>
    <property type="match status" value="1"/>
</dbReference>
<dbReference type="EMBL" id="CP016786">
    <property type="protein sequence ID" value="ASW42402.1"/>
    <property type="molecule type" value="Genomic_DNA"/>
</dbReference>
<dbReference type="AlphaFoldDB" id="A0A343JA44"/>